<dbReference type="AlphaFoldDB" id="G0SFZ8"/>
<evidence type="ECO:0000259" key="3">
    <source>
        <dbReference type="Pfam" id="PF25426"/>
    </source>
</evidence>
<dbReference type="OrthoDB" id="4185654at2759"/>
<dbReference type="KEGG" id="cthr:CTHT_0072730"/>
<evidence type="ECO:0000313" key="5">
    <source>
        <dbReference type="Proteomes" id="UP000008066"/>
    </source>
</evidence>
<sequence>MIFLGHISQRSSELMFLRMPGPDQEAASPASSINIPAEELEQLAQEFSQHIPPQTFTHAQLQGYLLNCRDSPREVLKNIESWVKEEVTLIEAAKEKEKRRSEQRN</sequence>
<dbReference type="GeneID" id="18261311"/>
<dbReference type="EMBL" id="GL988047">
    <property type="protein sequence ID" value="EGS17913.1"/>
    <property type="molecule type" value="Genomic_DNA"/>
</dbReference>
<dbReference type="Pfam" id="PF25426">
    <property type="entry name" value="AAA_lid_BCS1"/>
    <property type="match status" value="1"/>
</dbReference>
<dbReference type="GO" id="GO:0005524">
    <property type="term" value="F:ATP binding"/>
    <property type="evidence" value="ECO:0007669"/>
    <property type="project" value="UniProtKB-KW"/>
</dbReference>
<evidence type="ECO:0000256" key="2">
    <source>
        <dbReference type="ARBA" id="ARBA00022840"/>
    </source>
</evidence>
<evidence type="ECO:0000313" key="4">
    <source>
        <dbReference type="EMBL" id="EGS17913.1"/>
    </source>
</evidence>
<keyword evidence="1" id="KW-0547">Nucleotide-binding</keyword>
<protein>
    <recommendedName>
        <fullName evidence="3">Mitochondrial chaperone BCS1-like ATPase lid domain-containing protein</fullName>
    </recommendedName>
</protein>
<evidence type="ECO:0000256" key="1">
    <source>
        <dbReference type="ARBA" id="ARBA00022741"/>
    </source>
</evidence>
<accession>G0SFZ8</accession>
<name>G0SFZ8_CHATD</name>
<proteinExistence type="predicted"/>
<reference evidence="4 5" key="1">
    <citation type="journal article" date="2011" name="Cell">
        <title>Insight into structure and assembly of the nuclear pore complex by utilizing the genome of a eukaryotic thermophile.</title>
        <authorList>
            <person name="Amlacher S."/>
            <person name="Sarges P."/>
            <person name="Flemming D."/>
            <person name="van Noort V."/>
            <person name="Kunze R."/>
            <person name="Devos D.P."/>
            <person name="Arumugam M."/>
            <person name="Bork P."/>
            <person name="Hurt E."/>
        </authorList>
    </citation>
    <scope>NUCLEOTIDE SEQUENCE [LARGE SCALE GENOMIC DNA]</scope>
    <source>
        <strain evidence="5">DSM 1495 / CBS 144.50 / IMI 039719</strain>
    </source>
</reference>
<dbReference type="Proteomes" id="UP000008066">
    <property type="component" value="Unassembled WGS sequence"/>
</dbReference>
<feature type="domain" description="Mitochondrial chaperone BCS1-like ATPase lid" evidence="3">
    <location>
        <begin position="12"/>
        <end position="80"/>
    </location>
</feature>
<keyword evidence="5" id="KW-1185">Reference proteome</keyword>
<dbReference type="HOGENOM" id="CLU_2236310_0_0_1"/>
<keyword evidence="2" id="KW-0067">ATP-binding</keyword>
<organism evidence="5">
    <name type="scientific">Chaetomium thermophilum (strain DSM 1495 / CBS 144.50 / IMI 039719)</name>
    <name type="common">Thermochaetoides thermophila</name>
    <dbReference type="NCBI Taxonomy" id="759272"/>
    <lineage>
        <taxon>Eukaryota</taxon>
        <taxon>Fungi</taxon>
        <taxon>Dikarya</taxon>
        <taxon>Ascomycota</taxon>
        <taxon>Pezizomycotina</taxon>
        <taxon>Sordariomycetes</taxon>
        <taxon>Sordariomycetidae</taxon>
        <taxon>Sordariales</taxon>
        <taxon>Chaetomiaceae</taxon>
        <taxon>Thermochaetoides</taxon>
    </lineage>
</organism>
<dbReference type="RefSeq" id="XP_006697531.1">
    <property type="nucleotide sequence ID" value="XM_006697468.1"/>
</dbReference>
<dbReference type="STRING" id="759272.G0SFZ8"/>
<dbReference type="InterPro" id="IPR057495">
    <property type="entry name" value="AAA_lid_BCS1"/>
</dbReference>
<gene>
    <name evidence="4" type="ORF">CTHT_0072730</name>
</gene>